<dbReference type="GO" id="GO:0003906">
    <property type="term" value="F:DNA-(apurinic or apyrimidinic site) endonuclease activity"/>
    <property type="evidence" value="ECO:0007669"/>
    <property type="project" value="TreeGrafter"/>
</dbReference>
<organism evidence="3 4">
    <name type="scientific">Oreochromis niloticus</name>
    <name type="common">Nile tilapia</name>
    <name type="synonym">Tilapia nilotica</name>
    <dbReference type="NCBI Taxonomy" id="8128"/>
    <lineage>
        <taxon>Eukaryota</taxon>
        <taxon>Metazoa</taxon>
        <taxon>Chordata</taxon>
        <taxon>Craniata</taxon>
        <taxon>Vertebrata</taxon>
        <taxon>Euteleostomi</taxon>
        <taxon>Actinopterygii</taxon>
        <taxon>Neopterygii</taxon>
        <taxon>Teleostei</taxon>
        <taxon>Neoteleostei</taxon>
        <taxon>Acanthomorphata</taxon>
        <taxon>Ovalentaria</taxon>
        <taxon>Cichlomorphae</taxon>
        <taxon>Cichliformes</taxon>
        <taxon>Cichlidae</taxon>
        <taxon>African cichlids</taxon>
        <taxon>Pseudocrenilabrinae</taxon>
        <taxon>Oreochromini</taxon>
        <taxon>Oreochromis</taxon>
    </lineage>
</organism>
<dbReference type="InParanoid" id="A0A669F8H3"/>
<dbReference type="Pfam" id="PF09292">
    <property type="entry name" value="Neil1-DNA_bind"/>
    <property type="match status" value="1"/>
</dbReference>
<dbReference type="PANTHER" id="PTHR22993:SF27">
    <property type="entry name" value="ENDONUCLEASE 8-LIKE 1"/>
    <property type="match status" value="1"/>
</dbReference>
<name>A0A669F8H3_ORENI</name>
<dbReference type="Proteomes" id="UP000005207">
    <property type="component" value="Linkage group LG7"/>
</dbReference>
<dbReference type="GO" id="GO:0006284">
    <property type="term" value="P:base-excision repair"/>
    <property type="evidence" value="ECO:0007669"/>
    <property type="project" value="TreeGrafter"/>
</dbReference>
<dbReference type="GO" id="GO:0005634">
    <property type="term" value="C:nucleus"/>
    <property type="evidence" value="ECO:0007669"/>
    <property type="project" value="TreeGrafter"/>
</dbReference>
<dbReference type="SUPFAM" id="SSF57716">
    <property type="entry name" value="Glucocorticoid receptor-like (DNA-binding domain)"/>
    <property type="match status" value="1"/>
</dbReference>
<feature type="domain" description="Endonuclease VIII-like 1 DNA binding" evidence="2">
    <location>
        <begin position="46"/>
        <end position="84"/>
    </location>
</feature>
<evidence type="ECO:0000313" key="3">
    <source>
        <dbReference type="Ensembl" id="ENSONIP00000079328.1"/>
    </source>
</evidence>
<sequence length="128" mass="14667">PYNFLLYSTKKKLMKHQTDDLLRLCHTVPLEVVNLGGKGYDPASGDFSDFQAWLQCYYVDGMKTLRDHNGRTIWFRGDPGPMAPKDSKSPKAKKWAKKDDDHDYTNKKKVSMNCLLANSELHVTVEES</sequence>
<dbReference type="PANTHER" id="PTHR22993">
    <property type="entry name" value="FORMAMIDOPYRIMIDINE-DNA GLYCOSYLASE"/>
    <property type="match status" value="1"/>
</dbReference>
<dbReference type="Gene3D" id="1.10.8.50">
    <property type="match status" value="1"/>
</dbReference>
<keyword evidence="4" id="KW-1185">Reference proteome</keyword>
<protein>
    <recommendedName>
        <fullName evidence="2">Endonuclease VIII-like 1 DNA binding domain-containing protein</fullName>
    </recommendedName>
</protein>
<reference evidence="3" key="2">
    <citation type="submission" date="2025-08" db="UniProtKB">
        <authorList>
            <consortium name="Ensembl"/>
        </authorList>
    </citation>
    <scope>IDENTIFICATION</scope>
</reference>
<dbReference type="AlphaFoldDB" id="A0A669F8H3"/>
<dbReference type="Ensembl" id="ENSONIT00000070780.1">
    <property type="protein sequence ID" value="ENSONIP00000079328.1"/>
    <property type="gene ID" value="ENSONIG00000031360.1"/>
</dbReference>
<evidence type="ECO:0000259" key="2">
    <source>
        <dbReference type="Pfam" id="PF09292"/>
    </source>
</evidence>
<dbReference type="GeneTree" id="ENSGT00940000153230"/>
<dbReference type="GO" id="GO:0019104">
    <property type="term" value="F:DNA N-glycosylase activity"/>
    <property type="evidence" value="ECO:0007669"/>
    <property type="project" value="TreeGrafter"/>
</dbReference>
<reference evidence="4" key="1">
    <citation type="submission" date="2012-01" db="EMBL/GenBank/DDBJ databases">
        <title>The Genome Sequence of Oreochromis niloticus (Nile Tilapia).</title>
        <authorList>
            <consortium name="Broad Institute Genome Assembly Team"/>
            <consortium name="Broad Institute Sequencing Platform"/>
            <person name="Di Palma F."/>
            <person name="Johnson J."/>
            <person name="Lander E.S."/>
            <person name="Lindblad-Toh K."/>
        </authorList>
    </citation>
    <scope>NUCLEOTIDE SEQUENCE [LARGE SCALE GENOMIC DNA]</scope>
</reference>
<dbReference type="InterPro" id="IPR015371">
    <property type="entry name" value="Endonuclease-VIII_DNA-bd"/>
</dbReference>
<evidence type="ECO:0000313" key="4">
    <source>
        <dbReference type="Proteomes" id="UP000005207"/>
    </source>
</evidence>
<accession>A0A669F8H3</accession>
<reference evidence="3" key="3">
    <citation type="submission" date="2025-09" db="UniProtKB">
        <authorList>
            <consortium name="Ensembl"/>
        </authorList>
    </citation>
    <scope>IDENTIFICATION</scope>
</reference>
<feature type="region of interest" description="Disordered" evidence="1">
    <location>
        <begin position="76"/>
        <end position="105"/>
    </location>
</feature>
<proteinExistence type="predicted"/>
<evidence type="ECO:0000256" key="1">
    <source>
        <dbReference type="SAM" id="MobiDB-lite"/>
    </source>
</evidence>